<protein>
    <submittedName>
        <fullName evidence="2">Uncharacterized protein</fullName>
    </submittedName>
</protein>
<feature type="region of interest" description="Disordered" evidence="1">
    <location>
        <begin position="71"/>
        <end position="144"/>
    </location>
</feature>
<feature type="compositionally biased region" description="Basic and acidic residues" evidence="1">
    <location>
        <begin position="89"/>
        <end position="113"/>
    </location>
</feature>
<feature type="compositionally biased region" description="Low complexity" evidence="1">
    <location>
        <begin position="114"/>
        <end position="130"/>
    </location>
</feature>
<dbReference type="OrthoDB" id="10438224at2759"/>
<comment type="caution">
    <text evidence="2">The sequence shown here is derived from an EMBL/GenBank/DDBJ whole genome shotgun (WGS) entry which is preliminary data.</text>
</comment>
<accession>A0A9P4PS49</accession>
<organism evidence="2 3">
    <name type="scientific">Karstenula rhodostoma CBS 690.94</name>
    <dbReference type="NCBI Taxonomy" id="1392251"/>
    <lineage>
        <taxon>Eukaryota</taxon>
        <taxon>Fungi</taxon>
        <taxon>Dikarya</taxon>
        <taxon>Ascomycota</taxon>
        <taxon>Pezizomycotina</taxon>
        <taxon>Dothideomycetes</taxon>
        <taxon>Pleosporomycetidae</taxon>
        <taxon>Pleosporales</taxon>
        <taxon>Massarineae</taxon>
        <taxon>Didymosphaeriaceae</taxon>
        <taxon>Karstenula</taxon>
    </lineage>
</organism>
<dbReference type="AlphaFoldDB" id="A0A9P4PS49"/>
<evidence type="ECO:0000313" key="3">
    <source>
        <dbReference type="Proteomes" id="UP000799764"/>
    </source>
</evidence>
<keyword evidence="3" id="KW-1185">Reference proteome</keyword>
<feature type="compositionally biased region" description="Basic and acidic residues" evidence="1">
    <location>
        <begin position="134"/>
        <end position="144"/>
    </location>
</feature>
<evidence type="ECO:0000313" key="2">
    <source>
        <dbReference type="EMBL" id="KAF2450325.1"/>
    </source>
</evidence>
<gene>
    <name evidence="2" type="ORF">P171DRAFT_438992</name>
</gene>
<reference evidence="2" key="1">
    <citation type="journal article" date="2020" name="Stud. Mycol.">
        <title>101 Dothideomycetes genomes: a test case for predicting lifestyles and emergence of pathogens.</title>
        <authorList>
            <person name="Haridas S."/>
            <person name="Albert R."/>
            <person name="Binder M."/>
            <person name="Bloem J."/>
            <person name="Labutti K."/>
            <person name="Salamov A."/>
            <person name="Andreopoulos B."/>
            <person name="Baker S."/>
            <person name="Barry K."/>
            <person name="Bills G."/>
            <person name="Bluhm B."/>
            <person name="Cannon C."/>
            <person name="Castanera R."/>
            <person name="Culley D."/>
            <person name="Daum C."/>
            <person name="Ezra D."/>
            <person name="Gonzalez J."/>
            <person name="Henrissat B."/>
            <person name="Kuo A."/>
            <person name="Liang C."/>
            <person name="Lipzen A."/>
            <person name="Lutzoni F."/>
            <person name="Magnuson J."/>
            <person name="Mondo S."/>
            <person name="Nolan M."/>
            <person name="Ohm R."/>
            <person name="Pangilinan J."/>
            <person name="Park H.-J."/>
            <person name="Ramirez L."/>
            <person name="Alfaro M."/>
            <person name="Sun H."/>
            <person name="Tritt A."/>
            <person name="Yoshinaga Y."/>
            <person name="Zwiers L.-H."/>
            <person name="Turgeon B."/>
            <person name="Goodwin S."/>
            <person name="Spatafora J."/>
            <person name="Crous P."/>
            <person name="Grigoriev I."/>
        </authorList>
    </citation>
    <scope>NUCLEOTIDE SEQUENCE</scope>
    <source>
        <strain evidence="2">CBS 690.94</strain>
    </source>
</reference>
<dbReference type="EMBL" id="MU001493">
    <property type="protein sequence ID" value="KAF2450325.1"/>
    <property type="molecule type" value="Genomic_DNA"/>
</dbReference>
<evidence type="ECO:0000256" key="1">
    <source>
        <dbReference type="SAM" id="MobiDB-lite"/>
    </source>
</evidence>
<sequence>MAPILARQGKGRRYNHHCRMCKGAVKQGCLDKYHIVECEECTEVFSSFSKTGCNDHTYADGYNLSAKKVKSGLPADHRTPLELQQEAANRAERTRKARVAEAEQTSQERDIMDKNGNNGKQGKNGTNGKNGKNGKQDRRRGSQH</sequence>
<dbReference type="Proteomes" id="UP000799764">
    <property type="component" value="Unassembled WGS sequence"/>
</dbReference>
<name>A0A9P4PS49_9PLEO</name>
<proteinExistence type="predicted"/>